<reference evidence="1" key="2">
    <citation type="submission" date="2022-06" db="EMBL/GenBank/DDBJ databases">
        <title>Thermospira aquatica gen. nov., sp. nov.</title>
        <authorList>
            <person name="Ben Ali Gam Z."/>
            <person name="Labat M."/>
        </authorList>
    </citation>
    <scope>NUCLEOTIDE SEQUENCE</scope>
    <source>
        <strain evidence="1">F1F22</strain>
    </source>
</reference>
<evidence type="ECO:0000313" key="2">
    <source>
        <dbReference type="Proteomes" id="UP001056539"/>
    </source>
</evidence>
<name>A0AAX3BE40_9SPIR</name>
<dbReference type="KEGG" id="taqu:KDW03_01725"/>
<keyword evidence="2" id="KW-1185">Reference proteome</keyword>
<protein>
    <submittedName>
        <fullName evidence="1">DUF1804 family protein</fullName>
    </submittedName>
</protein>
<reference evidence="1" key="1">
    <citation type="submission" date="2021-04" db="EMBL/GenBank/DDBJ databases">
        <authorList>
            <person name="Postec A."/>
        </authorList>
    </citation>
    <scope>NUCLEOTIDE SEQUENCE</scope>
    <source>
        <strain evidence="1">F1F22</strain>
    </source>
</reference>
<dbReference type="Pfam" id="PF08822">
    <property type="entry name" value="DUF1804"/>
    <property type="match status" value="1"/>
</dbReference>
<dbReference type="EMBL" id="CP073355">
    <property type="protein sequence ID" value="URA10547.1"/>
    <property type="molecule type" value="Genomic_DNA"/>
</dbReference>
<dbReference type="AlphaFoldDB" id="A0AAX3BE40"/>
<dbReference type="Proteomes" id="UP001056539">
    <property type="component" value="Chromosome"/>
</dbReference>
<gene>
    <name evidence="1" type="ORF">KDW03_01725</name>
</gene>
<organism evidence="1 2">
    <name type="scientific">Thermospira aquatica</name>
    <dbReference type="NCBI Taxonomy" id="2828656"/>
    <lineage>
        <taxon>Bacteria</taxon>
        <taxon>Pseudomonadati</taxon>
        <taxon>Spirochaetota</taxon>
        <taxon>Spirochaetia</taxon>
        <taxon>Brevinematales</taxon>
        <taxon>Thermospiraceae</taxon>
        <taxon>Thermospira</taxon>
    </lineage>
</organism>
<evidence type="ECO:0000313" key="1">
    <source>
        <dbReference type="EMBL" id="URA10547.1"/>
    </source>
</evidence>
<dbReference type="InterPro" id="IPR014926">
    <property type="entry name" value="Phage_D3112_Orf24"/>
</dbReference>
<sequence length="145" mass="17359">MNKCQYTEEARKLYVFENKTLTEISKLLGISLNTLSRWKNTFDWELDKQKYNRKVKNVLEILETKISELLEELEKTSVFDISEEDLKKLKILKETLSAIKKSEATLENYIKVMNDFVDFISQKYPERKEELARIIQDFFDYLEAK</sequence>
<proteinExistence type="predicted"/>
<dbReference type="RefSeq" id="WP_271435674.1">
    <property type="nucleotide sequence ID" value="NZ_CP073355.1"/>
</dbReference>
<accession>A0AAX3BE40</accession>